<accession>A0AAJ0G4Z0</accession>
<evidence type="ECO:0000313" key="2">
    <source>
        <dbReference type="EMBL" id="KAK3047069.1"/>
    </source>
</evidence>
<dbReference type="InterPro" id="IPR016181">
    <property type="entry name" value="Acyl_CoA_acyltransferase"/>
</dbReference>
<comment type="caution">
    <text evidence="2">The sequence shown here is derived from an EMBL/GenBank/DDBJ whole genome shotgun (WGS) entry which is preliminary data.</text>
</comment>
<proteinExistence type="predicted"/>
<dbReference type="AlphaFoldDB" id="A0AAJ0G4Z0"/>
<evidence type="ECO:0000313" key="3">
    <source>
        <dbReference type="Proteomes" id="UP001271007"/>
    </source>
</evidence>
<dbReference type="EMBL" id="JAWDJX010000069">
    <property type="protein sequence ID" value="KAK3047069.1"/>
    <property type="molecule type" value="Genomic_DNA"/>
</dbReference>
<feature type="region of interest" description="Disordered" evidence="1">
    <location>
        <begin position="55"/>
        <end position="79"/>
    </location>
</feature>
<protein>
    <recommendedName>
        <fullName evidence="4">N-acetyltransferase domain-containing protein</fullName>
    </recommendedName>
</protein>
<reference evidence="2" key="1">
    <citation type="submission" date="2023-04" db="EMBL/GenBank/DDBJ databases">
        <title>Black Yeasts Isolated from many extreme environments.</title>
        <authorList>
            <person name="Coleine C."/>
            <person name="Stajich J.E."/>
            <person name="Selbmann L."/>
        </authorList>
    </citation>
    <scope>NUCLEOTIDE SEQUENCE</scope>
    <source>
        <strain evidence="2">CCFEE 5312</strain>
    </source>
</reference>
<evidence type="ECO:0008006" key="4">
    <source>
        <dbReference type="Google" id="ProtNLM"/>
    </source>
</evidence>
<name>A0AAJ0G4Z0_9PEZI</name>
<organism evidence="2 3">
    <name type="scientific">Extremus antarcticus</name>
    <dbReference type="NCBI Taxonomy" id="702011"/>
    <lineage>
        <taxon>Eukaryota</taxon>
        <taxon>Fungi</taxon>
        <taxon>Dikarya</taxon>
        <taxon>Ascomycota</taxon>
        <taxon>Pezizomycotina</taxon>
        <taxon>Dothideomycetes</taxon>
        <taxon>Dothideomycetidae</taxon>
        <taxon>Mycosphaerellales</taxon>
        <taxon>Extremaceae</taxon>
        <taxon>Extremus</taxon>
    </lineage>
</organism>
<dbReference type="Proteomes" id="UP001271007">
    <property type="component" value="Unassembled WGS sequence"/>
</dbReference>
<keyword evidence="3" id="KW-1185">Reference proteome</keyword>
<dbReference type="Gene3D" id="3.40.630.30">
    <property type="match status" value="1"/>
</dbReference>
<sequence length="253" mass="28009">MPASETPYVNGGNTTFESSVDAQWHTTGHYVSRKSQRSSYHSDALHTNATCPISSAPVAHSGHQRCLPRHGTKERRQEIPQERLRRDGQLFDELGNVPGTFTYVISYTGTNDVVATASGKRYLGAVNIVEPSELSTRDVANTFKRFGLVADGTEAWELSTMAVDPGLQRQGLAGYLMKLTEDEIKRSFKATHGGHDKMKLLILLTTIKEINEEFYAKRGFTLDYEVVYPIGHLGGETGFTVGHFSREVKAGEQ</sequence>
<dbReference type="SUPFAM" id="SSF55729">
    <property type="entry name" value="Acyl-CoA N-acyltransferases (Nat)"/>
    <property type="match status" value="1"/>
</dbReference>
<evidence type="ECO:0000256" key="1">
    <source>
        <dbReference type="SAM" id="MobiDB-lite"/>
    </source>
</evidence>
<dbReference type="CDD" id="cd04301">
    <property type="entry name" value="NAT_SF"/>
    <property type="match status" value="1"/>
</dbReference>
<feature type="compositionally biased region" description="Basic residues" evidence="1">
    <location>
        <begin position="62"/>
        <end position="73"/>
    </location>
</feature>
<gene>
    <name evidence="2" type="ORF">LTR09_011494</name>
</gene>